<proteinExistence type="predicted"/>
<organism evidence="1">
    <name type="scientific">marine sediment metagenome</name>
    <dbReference type="NCBI Taxonomy" id="412755"/>
    <lineage>
        <taxon>unclassified sequences</taxon>
        <taxon>metagenomes</taxon>
        <taxon>ecological metagenomes</taxon>
    </lineage>
</organism>
<accession>X1QG17</accession>
<dbReference type="AlphaFoldDB" id="X1QG17"/>
<dbReference type="EMBL" id="BARW01000660">
    <property type="protein sequence ID" value="GAI67427.1"/>
    <property type="molecule type" value="Genomic_DNA"/>
</dbReference>
<protein>
    <submittedName>
        <fullName evidence="1">Uncharacterized protein</fullName>
    </submittedName>
</protein>
<comment type="caution">
    <text evidence="1">The sequence shown here is derived from an EMBL/GenBank/DDBJ whole genome shotgun (WGS) entry which is preliminary data.</text>
</comment>
<evidence type="ECO:0000313" key="1">
    <source>
        <dbReference type="EMBL" id="GAI67427.1"/>
    </source>
</evidence>
<reference evidence="1" key="1">
    <citation type="journal article" date="2014" name="Front. Microbiol.">
        <title>High frequency of phylogenetically diverse reductive dehalogenase-homologous genes in deep subseafloor sedimentary metagenomes.</title>
        <authorList>
            <person name="Kawai M."/>
            <person name="Futagami T."/>
            <person name="Toyoda A."/>
            <person name="Takaki Y."/>
            <person name="Nishi S."/>
            <person name="Hori S."/>
            <person name="Arai W."/>
            <person name="Tsubouchi T."/>
            <person name="Morono Y."/>
            <person name="Uchiyama I."/>
            <person name="Ito T."/>
            <person name="Fujiyama A."/>
            <person name="Inagaki F."/>
            <person name="Takami H."/>
        </authorList>
    </citation>
    <scope>NUCLEOTIDE SEQUENCE</scope>
    <source>
        <strain evidence="1">Expedition CK06-06</strain>
    </source>
</reference>
<sequence length="540" mass="62345">EMVRINTANGSVDAQAYLVTHSSMEKRFGDRFHVNLIHELWLRKRIEKFIKRRTRPGERTADAESERRADRELLATTERDLVMSHYRSDAVSDYYLEHELDRPRPSIKHLYDDPQARPFMKNYLALVIKQVLLSQLEEQIQSRYRFELEHMRISERYFKRSVSVLAALQMVNANGRAVDMIIERSLQTMPCDKHDLIDYIKYAVRAAKSMFDARIVRARLERIRSNLQPGLVPLGIEIELSNLGPAAVEPQRSIQKKVDAVYDGFKYFYDFRLDVLSWKLGGYIDDHTGSTDQARRSGFLELAPGRLNIRGELSRPATADPWLLNQLIHEIVNFYDVPPHSLHLSFQLRKKQLGNQKILPLGFVKCLLVLGGGPELKGTGRLWVSRMGYDEITQYPDAAFGGTERRDEELVFARTSKRRWYLGADAIADKPPAQATTYVQQYKFIRLEQRANYEPLILCLKGLQLSYNPADYLTTEQLRSSRKLQRQYEQLKQWAAVPTEISPQTISKFLKTIQSGLMNEGHHRPNAFAVIYGWQGTGGV</sequence>
<gene>
    <name evidence="1" type="ORF">S12H4_02618</name>
</gene>
<feature type="non-terminal residue" evidence="1">
    <location>
        <position position="1"/>
    </location>
</feature>
<name>X1QG17_9ZZZZ</name>